<evidence type="ECO:0000313" key="1">
    <source>
        <dbReference type="EMBL" id="MBD2505255.1"/>
    </source>
</evidence>
<organism evidence="1 2">
    <name type="scientific">Anabaena azotica FACHB-119</name>
    <dbReference type="NCBI Taxonomy" id="947527"/>
    <lineage>
        <taxon>Bacteria</taxon>
        <taxon>Bacillati</taxon>
        <taxon>Cyanobacteriota</taxon>
        <taxon>Cyanophyceae</taxon>
        <taxon>Nostocales</taxon>
        <taxon>Nostocaceae</taxon>
        <taxon>Anabaena</taxon>
        <taxon>Anabaena azotica</taxon>
    </lineage>
</organism>
<evidence type="ECO:0000313" key="2">
    <source>
        <dbReference type="Proteomes" id="UP000661112"/>
    </source>
</evidence>
<sequence>MLTQLEEQARQNAIQQATNTQALAQLTEDVASLTDVVTNAIEIIESDREAFREEIRRIWEYLLKSNGHGGV</sequence>
<comment type="caution">
    <text evidence="1">The sequence shown here is derived from an EMBL/GenBank/DDBJ whole genome shotgun (WGS) entry which is preliminary data.</text>
</comment>
<gene>
    <name evidence="1" type="ORF">H6G83_32425</name>
</gene>
<proteinExistence type="predicted"/>
<keyword evidence="2" id="KW-1185">Reference proteome</keyword>
<reference evidence="1 2" key="1">
    <citation type="journal article" date="2020" name="ISME J.">
        <title>Comparative genomics reveals insights into cyanobacterial evolution and habitat adaptation.</title>
        <authorList>
            <person name="Chen M.Y."/>
            <person name="Teng W.K."/>
            <person name="Zhao L."/>
            <person name="Hu C.X."/>
            <person name="Zhou Y.K."/>
            <person name="Han B.P."/>
            <person name="Song L.R."/>
            <person name="Shu W.S."/>
        </authorList>
    </citation>
    <scope>NUCLEOTIDE SEQUENCE [LARGE SCALE GENOMIC DNA]</scope>
    <source>
        <strain evidence="1 2">FACHB-119</strain>
    </source>
</reference>
<dbReference type="RefSeq" id="WP_190479878.1">
    <property type="nucleotide sequence ID" value="NZ_JACJSG010000075.1"/>
</dbReference>
<accession>A0ABR8DDE1</accession>
<dbReference type="Proteomes" id="UP000661112">
    <property type="component" value="Unassembled WGS sequence"/>
</dbReference>
<name>A0ABR8DDE1_9NOST</name>
<protein>
    <submittedName>
        <fullName evidence="1">Uncharacterized protein</fullName>
    </submittedName>
</protein>
<dbReference type="EMBL" id="JACJSG010000075">
    <property type="protein sequence ID" value="MBD2505255.1"/>
    <property type="molecule type" value="Genomic_DNA"/>
</dbReference>